<organism evidence="1 2">
    <name type="scientific">Filifactor villosus</name>
    <dbReference type="NCBI Taxonomy" id="29374"/>
    <lineage>
        <taxon>Bacteria</taxon>
        <taxon>Bacillati</taxon>
        <taxon>Bacillota</taxon>
        <taxon>Clostridia</taxon>
        <taxon>Peptostreptococcales</taxon>
        <taxon>Filifactoraceae</taxon>
        <taxon>Filifactor</taxon>
    </lineage>
</organism>
<dbReference type="Proteomes" id="UP001595916">
    <property type="component" value="Unassembled WGS sequence"/>
</dbReference>
<name>A0ABV9QJP7_9FIRM</name>
<reference evidence="2" key="1">
    <citation type="journal article" date="2019" name="Int. J. Syst. Evol. Microbiol.">
        <title>The Global Catalogue of Microorganisms (GCM) 10K type strain sequencing project: providing services to taxonomists for standard genome sequencing and annotation.</title>
        <authorList>
            <consortium name="The Broad Institute Genomics Platform"/>
            <consortium name="The Broad Institute Genome Sequencing Center for Infectious Disease"/>
            <person name="Wu L."/>
            <person name="Ma J."/>
        </authorList>
    </citation>
    <scope>NUCLEOTIDE SEQUENCE [LARGE SCALE GENOMIC DNA]</scope>
    <source>
        <strain evidence="2">CCUG 46385</strain>
    </source>
</reference>
<protein>
    <submittedName>
        <fullName evidence="1">Uncharacterized protein</fullName>
    </submittedName>
</protein>
<dbReference type="RefSeq" id="WP_379788326.1">
    <property type="nucleotide sequence ID" value="NZ_JBHSHL010000023.1"/>
</dbReference>
<dbReference type="EMBL" id="JBHSHL010000023">
    <property type="protein sequence ID" value="MFC4804805.1"/>
    <property type="molecule type" value="Genomic_DNA"/>
</dbReference>
<keyword evidence="2" id="KW-1185">Reference proteome</keyword>
<gene>
    <name evidence="1" type="ORF">ACFO4R_06890</name>
</gene>
<sequence length="81" mass="9803">MQTNNKALEWLMSKPEKELSQEELRCGELVRRYQEIFKDSPPTSPSSWPTEEWIRILEECLRENKTYAELYSFSYEEDSDY</sequence>
<evidence type="ECO:0000313" key="2">
    <source>
        <dbReference type="Proteomes" id="UP001595916"/>
    </source>
</evidence>
<evidence type="ECO:0000313" key="1">
    <source>
        <dbReference type="EMBL" id="MFC4804805.1"/>
    </source>
</evidence>
<proteinExistence type="predicted"/>
<accession>A0ABV9QJP7</accession>
<comment type="caution">
    <text evidence="1">The sequence shown here is derived from an EMBL/GenBank/DDBJ whole genome shotgun (WGS) entry which is preliminary data.</text>
</comment>